<dbReference type="PANTHER" id="PTHR43685">
    <property type="entry name" value="GLYCOSYLTRANSFERASE"/>
    <property type="match status" value="1"/>
</dbReference>
<protein>
    <submittedName>
        <fullName evidence="2">Glycosyltransferase</fullName>
    </submittedName>
</protein>
<feature type="domain" description="Glycosyltransferase 2-like" evidence="1">
    <location>
        <begin position="8"/>
        <end position="122"/>
    </location>
</feature>
<reference evidence="2 3" key="1">
    <citation type="submission" date="2021-04" db="EMBL/GenBank/DDBJ databases">
        <title>Pseudomonas boanensis sp. nov., a bacterium isolated from river water used for household purposes in Boane District, Mozambique.</title>
        <authorList>
            <person name="Nicklasson M."/>
            <person name="Martin-Rodriguez A.J."/>
            <person name="Thorell K."/>
            <person name="Neves L."/>
            <person name="Mussagy A."/>
            <person name="Rydberg H.A."/>
            <person name="Hernroth B."/>
            <person name="Svensson-Stadler L."/>
            <person name="Sjoling A."/>
        </authorList>
    </citation>
    <scope>NUCLEOTIDE SEQUENCE [LARGE SCALE GENOMIC DNA]</scope>
    <source>
        <strain evidence="2 3">DB1</strain>
    </source>
</reference>
<dbReference type="RefSeq" id="WP_215371979.1">
    <property type="nucleotide sequence ID" value="NZ_JAGTIS010000002.1"/>
</dbReference>
<organism evidence="2 3">
    <name type="scientific">Metapseudomonas boanensis</name>
    <dbReference type="NCBI Taxonomy" id="2822138"/>
    <lineage>
        <taxon>Bacteria</taxon>
        <taxon>Pseudomonadati</taxon>
        <taxon>Pseudomonadota</taxon>
        <taxon>Gammaproteobacteria</taxon>
        <taxon>Pseudomonadales</taxon>
        <taxon>Pseudomonadaceae</taxon>
        <taxon>Metapseudomonas</taxon>
    </lineage>
</organism>
<dbReference type="InterPro" id="IPR001173">
    <property type="entry name" value="Glyco_trans_2-like"/>
</dbReference>
<gene>
    <name evidence="2" type="ORF">J7302_06460</name>
</gene>
<dbReference type="EMBL" id="JAGTIS010000002">
    <property type="protein sequence ID" value="MBT8765771.1"/>
    <property type="molecule type" value="Genomic_DNA"/>
</dbReference>
<keyword evidence="3" id="KW-1185">Reference proteome</keyword>
<accession>A0ABS5XEY3</accession>
<dbReference type="Proteomes" id="UP001519667">
    <property type="component" value="Unassembled WGS sequence"/>
</dbReference>
<dbReference type="PANTHER" id="PTHR43685:SF2">
    <property type="entry name" value="GLYCOSYLTRANSFERASE 2-LIKE DOMAIN-CONTAINING PROTEIN"/>
    <property type="match status" value="1"/>
</dbReference>
<dbReference type="SUPFAM" id="SSF53448">
    <property type="entry name" value="Nucleotide-diphospho-sugar transferases"/>
    <property type="match status" value="1"/>
</dbReference>
<dbReference type="Pfam" id="PF00535">
    <property type="entry name" value="Glycos_transf_2"/>
    <property type="match status" value="1"/>
</dbReference>
<name>A0ABS5XEY3_9GAMM</name>
<dbReference type="Gene3D" id="3.90.550.10">
    <property type="entry name" value="Spore Coat Polysaccharide Biosynthesis Protein SpsA, Chain A"/>
    <property type="match status" value="1"/>
</dbReference>
<proteinExistence type="predicted"/>
<evidence type="ECO:0000313" key="3">
    <source>
        <dbReference type="Proteomes" id="UP001519667"/>
    </source>
</evidence>
<dbReference type="InterPro" id="IPR029044">
    <property type="entry name" value="Nucleotide-diphossugar_trans"/>
</dbReference>
<sequence>MSEKPKFSIIVACFNSERYIFDALASVKNQTLQNYELIIIDGGSTDGTIGIIEKNFSAITKHIISEKDEGIGDAWNKGLKIASGEFVLLLNSDDFWPPEYLESIATESSATEKKVVYYGSTTMVDDNKNTLSFIDKKFSKNLLCIGFRFIHTSCIIPKSTYELVGQFDKNVRIAVDTDWLLRAHNAGVPFKKLSHNNFMRIGGVSDKHKDRAFSEYISRARHHNILKLPAILYTTLMKTILFIKK</sequence>
<evidence type="ECO:0000313" key="2">
    <source>
        <dbReference type="EMBL" id="MBT8765771.1"/>
    </source>
</evidence>
<dbReference type="InterPro" id="IPR050834">
    <property type="entry name" value="Glycosyltransf_2"/>
</dbReference>
<dbReference type="CDD" id="cd06433">
    <property type="entry name" value="GT_2_WfgS_like"/>
    <property type="match status" value="1"/>
</dbReference>
<evidence type="ECO:0000259" key="1">
    <source>
        <dbReference type="Pfam" id="PF00535"/>
    </source>
</evidence>
<comment type="caution">
    <text evidence="2">The sequence shown here is derived from an EMBL/GenBank/DDBJ whole genome shotgun (WGS) entry which is preliminary data.</text>
</comment>